<dbReference type="EMBL" id="CP000474">
    <property type="protein sequence ID" value="ABM07831.1"/>
    <property type="molecule type" value="Genomic_DNA"/>
</dbReference>
<evidence type="ECO:0000313" key="8">
    <source>
        <dbReference type="Proteomes" id="UP000000637"/>
    </source>
</evidence>
<proteinExistence type="inferred from homology"/>
<gene>
    <name evidence="7" type="primary">oxdA</name>
    <name evidence="7" type="ordered locus">AAur_1899</name>
</gene>
<evidence type="ECO:0000313" key="7">
    <source>
        <dbReference type="EMBL" id="ABM07831.1"/>
    </source>
</evidence>
<sequence length="366" mass="40403">MAPDPSRQDPAIESSIPRHFTVKRTRPKRAGAGYAPPYPSYSVRFAEGVSNLVCAFLGVQSRAPLSHEAKVASAGMWELCANEDGPMSREHAVHTDEQGFDNQVIIAYWDDVDAYGRWFKKHRDALIGAGLEPSDYGRWIEAVTPEARGFETLYSSNTFPEGAARMATGGFTGEIQEHGYWGSMRDRLPIAQTDALEPVGDPVVPRNPGIVRVEPHDNLAVIRSGQDWSLCDDAERASYFSHVEPQLKAGMDFLTTEGASIGCYANRYMTSSDGNGNVLEQSFGLSFWHSLEDMERWAESHPTHVAIFRSAMTFLQANAGARLRLSHEVAVVSRDQQYYEYNNCHAGTGMLGARRPLGTATPGTRI</sequence>
<evidence type="ECO:0000256" key="5">
    <source>
        <dbReference type="ARBA" id="ARBA00023239"/>
    </source>
</evidence>
<keyword evidence="4" id="KW-0408">Iron</keyword>
<dbReference type="KEGG" id="aau:AAur_1899"/>
<dbReference type="eggNOG" id="COG5485">
    <property type="taxonomic scope" value="Bacteria"/>
</dbReference>
<organism evidence="7 8">
    <name type="scientific">Paenarthrobacter aurescens (strain TC1)</name>
    <dbReference type="NCBI Taxonomy" id="290340"/>
    <lineage>
        <taxon>Bacteria</taxon>
        <taxon>Bacillati</taxon>
        <taxon>Actinomycetota</taxon>
        <taxon>Actinomycetes</taxon>
        <taxon>Micrococcales</taxon>
        <taxon>Micrococcaceae</taxon>
        <taxon>Paenarthrobacter</taxon>
    </lineage>
</organism>
<evidence type="ECO:0000256" key="4">
    <source>
        <dbReference type="ARBA" id="ARBA00023004"/>
    </source>
</evidence>
<dbReference type="RefSeq" id="WP_011774591.1">
    <property type="nucleotide sequence ID" value="NC_008711.1"/>
</dbReference>
<keyword evidence="5 7" id="KW-0456">Lyase</keyword>
<comment type="similarity">
    <text evidence="6">Belongs to the heme-containing dehydratase family.</text>
</comment>
<evidence type="ECO:0000256" key="2">
    <source>
        <dbReference type="ARBA" id="ARBA00022617"/>
    </source>
</evidence>
<evidence type="ECO:0000256" key="1">
    <source>
        <dbReference type="ARBA" id="ARBA00001970"/>
    </source>
</evidence>
<comment type="cofactor">
    <cofactor evidence="1">
        <name>heme b</name>
        <dbReference type="ChEBI" id="CHEBI:60344"/>
    </cofactor>
</comment>
<dbReference type="OrthoDB" id="3807625at2"/>
<dbReference type="EC" id="4.99.1.5" evidence="7"/>
<dbReference type="AlphaFoldDB" id="A1R5Y5"/>
<dbReference type="GO" id="GO:0046872">
    <property type="term" value="F:metal ion binding"/>
    <property type="evidence" value="ECO:0007669"/>
    <property type="project" value="UniProtKB-KW"/>
</dbReference>
<accession>A1R5Y5</accession>
<dbReference type="GO" id="GO:0016829">
    <property type="term" value="F:lyase activity"/>
    <property type="evidence" value="ECO:0007669"/>
    <property type="project" value="UniProtKB-KW"/>
</dbReference>
<evidence type="ECO:0000256" key="6">
    <source>
        <dbReference type="ARBA" id="ARBA00034312"/>
    </source>
</evidence>
<keyword evidence="8" id="KW-1185">Reference proteome</keyword>
<dbReference type="InterPro" id="IPR025702">
    <property type="entry name" value="OXD"/>
</dbReference>
<protein>
    <submittedName>
        <fullName evidence="7">Aldoxime dehydratase</fullName>
        <ecNumber evidence="7">4.99.1.5</ecNumber>
    </submittedName>
</protein>
<dbReference type="HOGENOM" id="CLU_065607_0_0_11"/>
<keyword evidence="3" id="KW-0479">Metal-binding</keyword>
<keyword evidence="2" id="KW-0349">Heme</keyword>
<dbReference type="Pfam" id="PF13816">
    <property type="entry name" value="Dehydratase_hem"/>
    <property type="match status" value="1"/>
</dbReference>
<evidence type="ECO:0000256" key="3">
    <source>
        <dbReference type="ARBA" id="ARBA00022723"/>
    </source>
</evidence>
<dbReference type="Proteomes" id="UP000000637">
    <property type="component" value="Chromosome"/>
</dbReference>
<dbReference type="STRING" id="290340.AAur_1899"/>
<name>A1R5Y5_PAEAT</name>
<reference evidence="7 8" key="1">
    <citation type="journal article" date="2006" name="PLoS Genet.">
        <title>Secrets of soil survival revealed by the genome sequence of Arthrobacter aurescens TC1.</title>
        <authorList>
            <person name="Mongodin E.F."/>
            <person name="Shapir N."/>
            <person name="Daugherty S.C."/>
            <person name="DeBoy R.T."/>
            <person name="Emerson J.B."/>
            <person name="Shvartzbeyn A."/>
            <person name="Radune D."/>
            <person name="Vamathevan J."/>
            <person name="Riggs F."/>
            <person name="Grinberg V."/>
            <person name="Khouri H."/>
            <person name="Wackett L.P."/>
            <person name="Nelson K.E."/>
            <person name="Sadowsky M.J."/>
        </authorList>
    </citation>
    <scope>NUCLEOTIDE SEQUENCE [LARGE SCALE GENOMIC DNA]</scope>
    <source>
        <strain evidence="7 8">TC1</strain>
    </source>
</reference>